<evidence type="ECO:0000313" key="2">
    <source>
        <dbReference type="EMBL" id="SHL82533.1"/>
    </source>
</evidence>
<keyword evidence="3" id="KW-1185">Reference proteome</keyword>
<dbReference type="RefSeq" id="WP_084732976.1">
    <property type="nucleotide sequence ID" value="NZ_FRBN01000050.1"/>
</dbReference>
<dbReference type="InterPro" id="IPR013096">
    <property type="entry name" value="Cupin_2"/>
</dbReference>
<organism evidence="2 3">
    <name type="scientific">Roseovarius marisflavi</name>
    <dbReference type="NCBI Taxonomy" id="1054996"/>
    <lineage>
        <taxon>Bacteria</taxon>
        <taxon>Pseudomonadati</taxon>
        <taxon>Pseudomonadota</taxon>
        <taxon>Alphaproteobacteria</taxon>
        <taxon>Rhodobacterales</taxon>
        <taxon>Roseobacteraceae</taxon>
        <taxon>Roseovarius</taxon>
    </lineage>
</organism>
<dbReference type="Gene3D" id="2.60.120.10">
    <property type="entry name" value="Jelly Rolls"/>
    <property type="match status" value="1"/>
</dbReference>
<dbReference type="SUPFAM" id="SSF51182">
    <property type="entry name" value="RmlC-like cupins"/>
    <property type="match status" value="1"/>
</dbReference>
<dbReference type="OrthoDB" id="9813436at2"/>
<dbReference type="InterPro" id="IPR011051">
    <property type="entry name" value="RmlC_Cupin_sf"/>
</dbReference>
<evidence type="ECO:0000259" key="1">
    <source>
        <dbReference type="Pfam" id="PF07883"/>
    </source>
</evidence>
<feature type="domain" description="Cupin type-2" evidence="1">
    <location>
        <begin position="84"/>
        <end position="153"/>
    </location>
</feature>
<dbReference type="PANTHER" id="PTHR38599">
    <property type="entry name" value="CUPIN DOMAIN PROTEIN (AFU_ORTHOLOGUE AFUA_3G13620)"/>
    <property type="match status" value="1"/>
</dbReference>
<dbReference type="Proteomes" id="UP000184191">
    <property type="component" value="Unassembled WGS sequence"/>
</dbReference>
<sequence length="170" mass="18534">MLFDKVSATISANVEGRAVSWRRPRHRLPSVLIYSLAAIASTVIAVADGHANDAKPGSPGVQRDLLIQIPLPDFPGRIMTALTIELAPGEVVGPHRHGGFVYVYLLQGKVRSQLEGEDPVEYSAGQSWTEQAEVLHRRTENPSTTVPAKFLAVIYSDADAVITRPEMDDH</sequence>
<protein>
    <submittedName>
        <fullName evidence="2">Cupin domain protein</fullName>
    </submittedName>
</protein>
<dbReference type="CDD" id="cd02234">
    <property type="entry name" value="cupin_BLR7677-like"/>
    <property type="match status" value="1"/>
</dbReference>
<gene>
    <name evidence="2" type="ORF">SAMN05444414_1505</name>
</gene>
<dbReference type="PANTHER" id="PTHR38599:SF1">
    <property type="entry name" value="CUPIN DOMAIN PROTEIN (AFU_ORTHOLOGUE AFUA_3G13620)"/>
    <property type="match status" value="1"/>
</dbReference>
<proteinExistence type="predicted"/>
<accession>A0A1M7DT24</accession>
<dbReference type="InterPro" id="IPR014710">
    <property type="entry name" value="RmlC-like_jellyroll"/>
</dbReference>
<evidence type="ECO:0000313" key="3">
    <source>
        <dbReference type="Proteomes" id="UP000184191"/>
    </source>
</evidence>
<dbReference type="AlphaFoldDB" id="A0A1M7DT24"/>
<name>A0A1M7DT24_9RHOB</name>
<reference evidence="3" key="1">
    <citation type="submission" date="2016-11" db="EMBL/GenBank/DDBJ databases">
        <authorList>
            <person name="Varghese N."/>
            <person name="Submissions S."/>
        </authorList>
    </citation>
    <scope>NUCLEOTIDE SEQUENCE [LARGE SCALE GENOMIC DNA]</scope>
    <source>
        <strain evidence="3">DSM 29327</strain>
    </source>
</reference>
<dbReference type="STRING" id="1054996.SAMN05444414_1505"/>
<dbReference type="Pfam" id="PF07883">
    <property type="entry name" value="Cupin_2"/>
    <property type="match status" value="1"/>
</dbReference>
<dbReference type="EMBL" id="FRBN01000050">
    <property type="protein sequence ID" value="SHL82533.1"/>
    <property type="molecule type" value="Genomic_DNA"/>
</dbReference>